<dbReference type="GO" id="GO:0000324">
    <property type="term" value="C:fungal-type vacuole"/>
    <property type="evidence" value="ECO:0007669"/>
    <property type="project" value="TreeGrafter"/>
</dbReference>
<proteinExistence type="inferred from homology"/>
<dbReference type="Gene3D" id="3.40.30.10">
    <property type="entry name" value="Glutaredoxin"/>
    <property type="match status" value="1"/>
</dbReference>
<name>A0A9P6WAN5_MAUEX</name>
<reference evidence="6 7" key="1">
    <citation type="submission" date="2020-11" db="EMBL/GenBank/DDBJ databases">
        <title>Kefir isolates.</title>
        <authorList>
            <person name="Marcisauskas S."/>
            <person name="Kim Y."/>
            <person name="Blasche S."/>
        </authorList>
    </citation>
    <scope>NUCLEOTIDE SEQUENCE [LARGE SCALE GENOMIC DNA]</scope>
    <source>
        <strain evidence="6 7">OG2</strain>
    </source>
</reference>
<dbReference type="PROSITE" id="PS51354">
    <property type="entry name" value="GLUTAREDOXIN_2"/>
    <property type="match status" value="1"/>
</dbReference>
<gene>
    <name evidence="6" type="ORF">C6P45_004366</name>
</gene>
<sequence length="270" mass="29112">MGMIKLNKRNIRVFSITALMLLLVFFVVQNADSMSPTNETVAPKNIAVTDANSLTNGNKIGKTSDNLVQQHVVEGNAKQASNVEATKEIDRIKEKVGLNNIDDIAAAAAAPAAVGKTNSNSAAPGVAATTTDDSLTVAQNNKVGNDAVEKPFNAENEYSMILNLSPVIVFSKTYCQFSKKLKDLLEQEYVFTPSYNVIELDKHSHGEELQAYIKEKTGRGTVPNMLVNGISRGGSDDIRALHKNGELLASLKEWSAGSFEVTKADKPSNN</sequence>
<organism evidence="6 7">
    <name type="scientific">Maudiozyma exigua</name>
    <name type="common">Yeast</name>
    <name type="synonym">Kazachstania exigua</name>
    <dbReference type="NCBI Taxonomy" id="34358"/>
    <lineage>
        <taxon>Eukaryota</taxon>
        <taxon>Fungi</taxon>
        <taxon>Dikarya</taxon>
        <taxon>Ascomycota</taxon>
        <taxon>Saccharomycotina</taxon>
        <taxon>Saccharomycetes</taxon>
        <taxon>Saccharomycetales</taxon>
        <taxon>Saccharomycetaceae</taxon>
        <taxon>Maudiozyma</taxon>
    </lineage>
</organism>
<feature type="domain" description="Glutaredoxin" evidence="5">
    <location>
        <begin position="167"/>
        <end position="229"/>
    </location>
</feature>
<keyword evidence="2" id="KW-0479">Metal-binding</keyword>
<dbReference type="GO" id="GO:0005796">
    <property type="term" value="C:Golgi lumen"/>
    <property type="evidence" value="ECO:0007669"/>
    <property type="project" value="TreeGrafter"/>
</dbReference>
<feature type="chain" id="PRO_5040172599" description="Glutaredoxin domain-containing protein" evidence="4">
    <location>
        <begin position="34"/>
        <end position="270"/>
    </location>
</feature>
<dbReference type="InterPro" id="IPR011899">
    <property type="entry name" value="Glutaredoxin_euk/vir"/>
</dbReference>
<dbReference type="SUPFAM" id="SSF52833">
    <property type="entry name" value="Thioredoxin-like"/>
    <property type="match status" value="1"/>
</dbReference>
<evidence type="ECO:0000313" key="6">
    <source>
        <dbReference type="EMBL" id="KAG0668764.1"/>
    </source>
</evidence>
<evidence type="ECO:0000256" key="2">
    <source>
        <dbReference type="ARBA" id="ARBA00022714"/>
    </source>
</evidence>
<dbReference type="AlphaFoldDB" id="A0A9P6WAN5"/>
<keyword evidence="4" id="KW-0732">Signal</keyword>
<dbReference type="GO" id="GO:0051537">
    <property type="term" value="F:2 iron, 2 sulfur cluster binding"/>
    <property type="evidence" value="ECO:0007669"/>
    <property type="project" value="UniProtKB-KW"/>
</dbReference>
<dbReference type="Proteomes" id="UP000750334">
    <property type="component" value="Unassembled WGS sequence"/>
</dbReference>
<dbReference type="CDD" id="cd03419">
    <property type="entry name" value="GRX_GRXh_1_2_like"/>
    <property type="match status" value="1"/>
</dbReference>
<dbReference type="InterPro" id="IPR036249">
    <property type="entry name" value="Thioredoxin-like_sf"/>
</dbReference>
<keyword evidence="7" id="KW-1185">Reference proteome</keyword>
<dbReference type="FunFam" id="3.40.30.10:FF:000093">
    <property type="entry name" value="Glutaredoxin 2"/>
    <property type="match status" value="1"/>
</dbReference>
<dbReference type="Pfam" id="PF00462">
    <property type="entry name" value="Glutaredoxin"/>
    <property type="match status" value="1"/>
</dbReference>
<feature type="signal peptide" evidence="4">
    <location>
        <begin position="1"/>
        <end position="33"/>
    </location>
</feature>
<dbReference type="GO" id="GO:0034599">
    <property type="term" value="P:cellular response to oxidative stress"/>
    <property type="evidence" value="ECO:0007669"/>
    <property type="project" value="TreeGrafter"/>
</dbReference>
<keyword evidence="3" id="KW-0411">Iron-sulfur</keyword>
<dbReference type="PRINTS" id="PR00160">
    <property type="entry name" value="GLUTAREDOXIN"/>
</dbReference>
<dbReference type="EMBL" id="PUHR01000058">
    <property type="protein sequence ID" value="KAG0668764.1"/>
    <property type="molecule type" value="Genomic_DNA"/>
</dbReference>
<keyword evidence="2" id="KW-0408">Iron</keyword>
<dbReference type="GO" id="GO:0004362">
    <property type="term" value="F:glutathione-disulfide reductase (NADPH) activity"/>
    <property type="evidence" value="ECO:0007669"/>
    <property type="project" value="UniProtKB-ARBA"/>
</dbReference>
<keyword evidence="2" id="KW-0001">2Fe-2S</keyword>
<evidence type="ECO:0000313" key="7">
    <source>
        <dbReference type="Proteomes" id="UP000750334"/>
    </source>
</evidence>
<protein>
    <recommendedName>
        <fullName evidence="5">Glutaredoxin domain-containing protein</fullName>
    </recommendedName>
</protein>
<dbReference type="InterPro" id="IPR002109">
    <property type="entry name" value="Glutaredoxin"/>
</dbReference>
<evidence type="ECO:0000259" key="5">
    <source>
        <dbReference type="Pfam" id="PF00462"/>
    </source>
</evidence>
<evidence type="ECO:0000256" key="1">
    <source>
        <dbReference type="ARBA" id="ARBA00009630"/>
    </source>
</evidence>
<dbReference type="NCBIfam" id="TIGR02180">
    <property type="entry name" value="GRX_euk"/>
    <property type="match status" value="1"/>
</dbReference>
<dbReference type="PANTHER" id="PTHR45694:SF5">
    <property type="entry name" value="GLUTAREDOXIN 2"/>
    <property type="match status" value="1"/>
</dbReference>
<evidence type="ECO:0000256" key="4">
    <source>
        <dbReference type="SAM" id="SignalP"/>
    </source>
</evidence>
<comment type="similarity">
    <text evidence="1">Belongs to the glutaredoxin family. Monothiol subfamily.</text>
</comment>
<dbReference type="OrthoDB" id="423313at2759"/>
<comment type="caution">
    <text evidence="6">The sequence shown here is derived from an EMBL/GenBank/DDBJ whole genome shotgun (WGS) entry which is preliminary data.</text>
</comment>
<dbReference type="InterPro" id="IPR014025">
    <property type="entry name" value="Glutaredoxin_subgr"/>
</dbReference>
<dbReference type="GO" id="GO:0005801">
    <property type="term" value="C:cis-Golgi network"/>
    <property type="evidence" value="ECO:0007669"/>
    <property type="project" value="UniProtKB-ARBA"/>
</dbReference>
<accession>A0A9P6WAN5</accession>
<evidence type="ECO:0000256" key="3">
    <source>
        <dbReference type="ARBA" id="ARBA00023014"/>
    </source>
</evidence>
<dbReference type="PANTHER" id="PTHR45694">
    <property type="entry name" value="GLUTAREDOXIN 2"/>
    <property type="match status" value="1"/>
</dbReference>